<name>A0A369Q5N2_9SPHI</name>
<evidence type="ECO:0000256" key="18">
    <source>
        <dbReference type="HAMAP-Rule" id="MF_01966"/>
    </source>
</evidence>
<dbReference type="PROSITE" id="PS51383">
    <property type="entry name" value="YJEF_C_3"/>
    <property type="match status" value="1"/>
</dbReference>
<dbReference type="PIRSF" id="PIRSF017184">
    <property type="entry name" value="Nnr"/>
    <property type="match status" value="1"/>
</dbReference>
<comment type="catalytic activity">
    <reaction evidence="1 18 19">
        <text>(6R)-NADHX = (6S)-NADHX</text>
        <dbReference type="Rhea" id="RHEA:32215"/>
        <dbReference type="ChEBI" id="CHEBI:64074"/>
        <dbReference type="ChEBI" id="CHEBI:64075"/>
        <dbReference type="EC" id="5.1.99.6"/>
    </reaction>
</comment>
<comment type="caution">
    <text evidence="22">The sequence shown here is derived from an EMBL/GenBank/DDBJ whole genome shotgun (WGS) entry which is preliminary data.</text>
</comment>
<dbReference type="InterPro" id="IPR036652">
    <property type="entry name" value="YjeF_N_dom_sf"/>
</dbReference>
<dbReference type="OrthoDB" id="9806925at2"/>
<dbReference type="CDD" id="cd01171">
    <property type="entry name" value="YXKO-related"/>
    <property type="match status" value="1"/>
</dbReference>
<evidence type="ECO:0000313" key="23">
    <source>
        <dbReference type="Proteomes" id="UP000253961"/>
    </source>
</evidence>
<dbReference type="SUPFAM" id="SSF53613">
    <property type="entry name" value="Ribokinase-like"/>
    <property type="match status" value="1"/>
</dbReference>
<evidence type="ECO:0000256" key="3">
    <source>
        <dbReference type="ARBA" id="ARBA00006001"/>
    </source>
</evidence>
<feature type="binding site" evidence="18">
    <location>
        <begin position="122"/>
        <end position="128"/>
    </location>
    <ligand>
        <name>(6S)-NADPHX</name>
        <dbReference type="ChEBI" id="CHEBI:64076"/>
    </ligand>
</feature>
<dbReference type="Gene3D" id="3.40.1190.20">
    <property type="match status" value="1"/>
</dbReference>
<dbReference type="InterPro" id="IPR029056">
    <property type="entry name" value="Ribokinase-like"/>
</dbReference>
<evidence type="ECO:0000256" key="16">
    <source>
        <dbReference type="ARBA" id="ARBA00049209"/>
    </source>
</evidence>
<dbReference type="InterPro" id="IPR030677">
    <property type="entry name" value="Nnr"/>
</dbReference>
<organism evidence="22 23">
    <name type="scientific">Pedobacter chinensis</name>
    <dbReference type="NCBI Taxonomy" id="2282421"/>
    <lineage>
        <taxon>Bacteria</taxon>
        <taxon>Pseudomonadati</taxon>
        <taxon>Bacteroidota</taxon>
        <taxon>Sphingobacteriia</taxon>
        <taxon>Sphingobacteriales</taxon>
        <taxon>Sphingobacteriaceae</taxon>
        <taxon>Pedobacter</taxon>
    </lineage>
</organism>
<dbReference type="Pfam" id="PF01256">
    <property type="entry name" value="Carb_kinase"/>
    <property type="match status" value="1"/>
</dbReference>
<feature type="binding site" evidence="17">
    <location>
        <position position="428"/>
    </location>
    <ligand>
        <name>AMP</name>
        <dbReference type="ChEBI" id="CHEBI:456215"/>
    </ligand>
</feature>
<comment type="function">
    <text evidence="18">Catalyzes the epimerization of the S- and R-forms of NAD(P)HX, a damaged form of NAD(P)H that is a result of enzymatic or heat-dependent hydration. This is a prerequisite for the S-specific NAD(P)H-hydrate dehydratase to allow the repair of both epimers of NAD(P)HX.</text>
</comment>
<keyword evidence="10 17" id="KW-0520">NAD</keyword>
<comment type="cofactor">
    <cofactor evidence="17">
        <name>Mg(2+)</name>
        <dbReference type="ChEBI" id="CHEBI:18420"/>
    </cofactor>
</comment>
<dbReference type="EMBL" id="QPKV01000003">
    <property type="protein sequence ID" value="RDC57598.1"/>
    <property type="molecule type" value="Genomic_DNA"/>
</dbReference>
<comment type="function">
    <text evidence="14 19">Bifunctional enzyme that catalyzes the epimerization of the S- and R-forms of NAD(P)HX and the dehydration of the S-form of NAD(P)HX at the expense of ADP, which is converted to AMP. This allows the repair of both epimers of NAD(P)HX, a damaged form of NAD(P)H that is a result of enzymatic or heat-dependent hydration.</text>
</comment>
<dbReference type="GO" id="GO:0046872">
    <property type="term" value="F:metal ion binding"/>
    <property type="evidence" value="ECO:0007669"/>
    <property type="project" value="UniProtKB-UniRule"/>
</dbReference>
<evidence type="ECO:0000256" key="17">
    <source>
        <dbReference type="HAMAP-Rule" id="MF_01965"/>
    </source>
</evidence>
<keyword evidence="5 18" id="KW-0479">Metal-binding</keyword>
<feature type="binding site" evidence="17">
    <location>
        <position position="254"/>
    </location>
    <ligand>
        <name>(6S)-NADPHX</name>
        <dbReference type="ChEBI" id="CHEBI:64076"/>
    </ligand>
</feature>
<feature type="binding site" evidence="18">
    <location>
        <position position="151"/>
    </location>
    <ligand>
        <name>(6S)-NADPHX</name>
        <dbReference type="ChEBI" id="CHEBI:64076"/>
    </ligand>
</feature>
<proteinExistence type="inferred from homology"/>
<dbReference type="NCBIfam" id="TIGR00197">
    <property type="entry name" value="yjeF_nterm"/>
    <property type="match status" value="1"/>
</dbReference>
<comment type="function">
    <text evidence="17">Catalyzes the dehydration of the S-form of NAD(P)HX at the expense of ADP, which is converted to AMP. Together with NAD(P)HX epimerase, which catalyzes the epimerization of the S- and R-forms, the enzyme allows the repair of both epimers of NAD(P)HX, a damaged form of NAD(P)H that is a result of enzymatic or heat-dependent hydration.</text>
</comment>
<evidence type="ECO:0000256" key="5">
    <source>
        <dbReference type="ARBA" id="ARBA00022723"/>
    </source>
</evidence>
<keyword evidence="9 18" id="KW-0630">Potassium</keyword>
<comment type="similarity">
    <text evidence="4 19">In the C-terminal section; belongs to the NnrD/CARKD family.</text>
</comment>
<sequence>MRKADEFAIANLPIASIDLMEKAARAFVQSFLRDEFDTNKSIAVFCGKGNNGGDGLAIAHLLLNNGCENIKVYIINFSDKQSDDFSINLQRLDESRCKKIVINNAAELKNVKADIIIDAILGSGLNKPLEGDYADLVKYINKLNKKIYAVDVPTGFPAEGEIPANYNGIKAYKTVSFQRPKINFFFPESALATETYEVTDIGLDEEFIQKQDADFYLTEESDIQQLLKPRKLFSHKGTYGHALIIAGNTDTMGAALLSSMACLQAGAGLTTACIPQSGLIALNTSLPEVMALPRDEYTRIENPAKFQAIAVGPGLGISSENEKLLESLISTDQPLIIDADALNILAERIDLIDKLSENTILTPHMKEFDRLFGEHNDWWDRVQTAKEQSKRLKIVIILKNQFTFICLPTGKCYINPTGNPAMAQGGMGDILTGIIAAFVAQRYSAVHAAILACFFHGKAGDYLARGSFVVTASEVAKQVSKEINMFS</sequence>
<comment type="similarity">
    <text evidence="3 19">In the N-terminal section; belongs to the NnrE/AIBP family.</text>
</comment>
<feature type="binding site" evidence="17">
    <location>
        <position position="364"/>
    </location>
    <ligand>
        <name>(6S)-NADPHX</name>
        <dbReference type="ChEBI" id="CHEBI:64076"/>
    </ligand>
</feature>
<dbReference type="GO" id="GO:0110051">
    <property type="term" value="P:metabolite repair"/>
    <property type="evidence" value="ECO:0007669"/>
    <property type="project" value="TreeGrafter"/>
</dbReference>
<comment type="similarity">
    <text evidence="18">Belongs to the NnrE/AIBP family.</text>
</comment>
<comment type="catalytic activity">
    <reaction evidence="15 17 19">
        <text>(6S)-NADHX + ADP = AMP + phosphate + NADH + H(+)</text>
        <dbReference type="Rhea" id="RHEA:32223"/>
        <dbReference type="ChEBI" id="CHEBI:15378"/>
        <dbReference type="ChEBI" id="CHEBI:43474"/>
        <dbReference type="ChEBI" id="CHEBI:57945"/>
        <dbReference type="ChEBI" id="CHEBI:64074"/>
        <dbReference type="ChEBI" id="CHEBI:456215"/>
        <dbReference type="ChEBI" id="CHEBI:456216"/>
        <dbReference type="EC" id="4.2.1.136"/>
    </reaction>
</comment>
<evidence type="ECO:0000256" key="19">
    <source>
        <dbReference type="PIRNR" id="PIRNR017184"/>
    </source>
</evidence>
<comment type="catalytic activity">
    <reaction evidence="16 17 19">
        <text>(6S)-NADPHX + ADP = AMP + phosphate + NADPH + H(+)</text>
        <dbReference type="Rhea" id="RHEA:32235"/>
        <dbReference type="ChEBI" id="CHEBI:15378"/>
        <dbReference type="ChEBI" id="CHEBI:43474"/>
        <dbReference type="ChEBI" id="CHEBI:57783"/>
        <dbReference type="ChEBI" id="CHEBI:64076"/>
        <dbReference type="ChEBI" id="CHEBI:456215"/>
        <dbReference type="ChEBI" id="CHEBI:456216"/>
        <dbReference type="EC" id="4.2.1.136"/>
    </reaction>
</comment>
<dbReference type="SUPFAM" id="SSF64153">
    <property type="entry name" value="YjeF N-terminal domain-like"/>
    <property type="match status" value="1"/>
</dbReference>
<dbReference type="InterPro" id="IPR000631">
    <property type="entry name" value="CARKD"/>
</dbReference>
<evidence type="ECO:0000259" key="21">
    <source>
        <dbReference type="PROSITE" id="PS51385"/>
    </source>
</evidence>
<keyword evidence="6 17" id="KW-0547">Nucleotide-binding</keyword>
<keyword evidence="11 18" id="KW-0413">Isomerase</keyword>
<evidence type="ECO:0000256" key="1">
    <source>
        <dbReference type="ARBA" id="ARBA00000013"/>
    </source>
</evidence>
<dbReference type="InterPro" id="IPR004443">
    <property type="entry name" value="YjeF_N_dom"/>
</dbReference>
<feature type="binding site" evidence="18">
    <location>
        <position position="133"/>
    </location>
    <ligand>
        <name>(6S)-NADPHX</name>
        <dbReference type="ChEBI" id="CHEBI:64076"/>
    </ligand>
</feature>
<evidence type="ECO:0000256" key="9">
    <source>
        <dbReference type="ARBA" id="ARBA00022958"/>
    </source>
</evidence>
<dbReference type="Proteomes" id="UP000253961">
    <property type="component" value="Unassembled WGS sequence"/>
</dbReference>
<keyword evidence="8 17" id="KW-0521">NADP</keyword>
<reference evidence="22 23" key="1">
    <citation type="submission" date="2018-07" db="EMBL/GenBank/DDBJ databases">
        <title>Pedobacter sp. nov., isolated from soil.</title>
        <authorList>
            <person name="Zhou L.Y."/>
            <person name="Du Z.J."/>
        </authorList>
    </citation>
    <scope>NUCLEOTIDE SEQUENCE [LARGE SCALE GENOMIC DNA]</scope>
    <source>
        <strain evidence="22 23">JDX94</strain>
    </source>
</reference>
<dbReference type="Pfam" id="PF03853">
    <property type="entry name" value="YjeF_N"/>
    <property type="match status" value="1"/>
</dbReference>
<evidence type="ECO:0000256" key="7">
    <source>
        <dbReference type="ARBA" id="ARBA00022840"/>
    </source>
</evidence>
<feature type="binding site" evidence="18">
    <location>
        <position position="51"/>
    </location>
    <ligand>
        <name>K(+)</name>
        <dbReference type="ChEBI" id="CHEBI:29103"/>
    </ligand>
</feature>
<protein>
    <recommendedName>
        <fullName evidence="19">Bifunctional NAD(P)H-hydrate repair enzyme</fullName>
    </recommendedName>
    <alternativeName>
        <fullName evidence="19">Nicotinamide nucleotide repair protein</fullName>
    </alternativeName>
    <domain>
        <recommendedName>
            <fullName evidence="19">ADP-dependent (S)-NAD(P)H-hydrate dehydratase</fullName>
            <ecNumber evidence="19">4.2.1.136</ecNumber>
        </recommendedName>
        <alternativeName>
            <fullName evidence="19">ADP-dependent NAD(P)HX dehydratase</fullName>
        </alternativeName>
    </domain>
    <domain>
        <recommendedName>
            <fullName evidence="19">NAD(P)H-hydrate epimerase</fullName>
            <ecNumber evidence="19">5.1.99.6</ecNumber>
        </recommendedName>
    </domain>
</protein>
<dbReference type="PANTHER" id="PTHR12592">
    <property type="entry name" value="ATP-DEPENDENT (S)-NAD(P)H-HYDRATE DEHYDRATASE FAMILY MEMBER"/>
    <property type="match status" value="1"/>
</dbReference>
<keyword evidence="13" id="KW-0511">Multifunctional enzyme</keyword>
<evidence type="ECO:0000313" key="22">
    <source>
        <dbReference type="EMBL" id="RDC57598.1"/>
    </source>
</evidence>
<dbReference type="NCBIfam" id="TIGR00196">
    <property type="entry name" value="yjeF_cterm"/>
    <property type="match status" value="1"/>
</dbReference>
<evidence type="ECO:0000259" key="20">
    <source>
        <dbReference type="PROSITE" id="PS51383"/>
    </source>
</evidence>
<evidence type="ECO:0000256" key="8">
    <source>
        <dbReference type="ARBA" id="ARBA00022857"/>
    </source>
</evidence>
<evidence type="ECO:0000256" key="14">
    <source>
        <dbReference type="ARBA" id="ARBA00025153"/>
    </source>
</evidence>
<feature type="binding site" evidence="18">
    <location>
        <position position="118"/>
    </location>
    <ligand>
        <name>K(+)</name>
        <dbReference type="ChEBI" id="CHEBI:29103"/>
    </ligand>
</feature>
<feature type="binding site" evidence="17">
    <location>
        <position position="429"/>
    </location>
    <ligand>
        <name>(6S)-NADPHX</name>
        <dbReference type="ChEBI" id="CHEBI:64076"/>
    </ligand>
</feature>
<dbReference type="GO" id="GO:0052856">
    <property type="term" value="F:NAD(P)HX epimerase activity"/>
    <property type="evidence" value="ECO:0007669"/>
    <property type="project" value="UniProtKB-UniRule"/>
</dbReference>
<dbReference type="EC" id="5.1.99.6" evidence="19"/>
<dbReference type="PROSITE" id="PS51385">
    <property type="entry name" value="YJEF_N"/>
    <property type="match status" value="1"/>
</dbReference>
<dbReference type="AlphaFoldDB" id="A0A369Q5N2"/>
<dbReference type="EC" id="4.2.1.136" evidence="19"/>
<dbReference type="GO" id="GO:0005524">
    <property type="term" value="F:ATP binding"/>
    <property type="evidence" value="ECO:0007669"/>
    <property type="project" value="UniProtKB-UniRule"/>
</dbReference>
<dbReference type="HAMAP" id="MF_01965">
    <property type="entry name" value="NADHX_dehydratase"/>
    <property type="match status" value="1"/>
</dbReference>
<keyword evidence="12 17" id="KW-0456">Lyase</keyword>
<comment type="similarity">
    <text evidence="17">Belongs to the NnrD/CARKD family.</text>
</comment>
<evidence type="ECO:0000256" key="6">
    <source>
        <dbReference type="ARBA" id="ARBA00022741"/>
    </source>
</evidence>
<dbReference type="Gene3D" id="3.40.50.10260">
    <property type="entry name" value="YjeF N-terminal domain"/>
    <property type="match status" value="1"/>
</dbReference>
<gene>
    <name evidence="17" type="primary">nnrD</name>
    <name evidence="18" type="synonym">nnrE</name>
    <name evidence="22" type="ORF">DU508_09525</name>
</gene>
<dbReference type="HAMAP" id="MF_01966">
    <property type="entry name" value="NADHX_epimerase"/>
    <property type="match status" value="1"/>
</dbReference>
<evidence type="ECO:0000256" key="11">
    <source>
        <dbReference type="ARBA" id="ARBA00023235"/>
    </source>
</evidence>
<evidence type="ECO:0000256" key="4">
    <source>
        <dbReference type="ARBA" id="ARBA00009524"/>
    </source>
</evidence>
<keyword evidence="23" id="KW-1185">Reference proteome</keyword>
<feature type="binding site" evidence="17">
    <location>
        <position position="314"/>
    </location>
    <ligand>
        <name>(6S)-NADPHX</name>
        <dbReference type="ChEBI" id="CHEBI:64076"/>
    </ligand>
</feature>
<evidence type="ECO:0000256" key="15">
    <source>
        <dbReference type="ARBA" id="ARBA00048238"/>
    </source>
</evidence>
<dbReference type="GO" id="GO:0052855">
    <property type="term" value="F:ADP-dependent NAD(P)H-hydrate dehydratase activity"/>
    <property type="evidence" value="ECO:0007669"/>
    <property type="project" value="UniProtKB-UniRule"/>
</dbReference>
<comment type="cofactor">
    <cofactor evidence="18 19">
        <name>K(+)</name>
        <dbReference type="ChEBI" id="CHEBI:29103"/>
    </cofactor>
    <text evidence="18 19">Binds 1 potassium ion per subunit.</text>
</comment>
<comment type="catalytic activity">
    <reaction evidence="2 18 19">
        <text>(6R)-NADPHX = (6S)-NADPHX</text>
        <dbReference type="Rhea" id="RHEA:32227"/>
        <dbReference type="ChEBI" id="CHEBI:64076"/>
        <dbReference type="ChEBI" id="CHEBI:64077"/>
        <dbReference type="EC" id="5.1.99.6"/>
    </reaction>
</comment>
<dbReference type="GO" id="GO:0046496">
    <property type="term" value="P:nicotinamide nucleotide metabolic process"/>
    <property type="evidence" value="ECO:0007669"/>
    <property type="project" value="UniProtKB-UniRule"/>
</dbReference>
<evidence type="ECO:0000256" key="10">
    <source>
        <dbReference type="ARBA" id="ARBA00023027"/>
    </source>
</evidence>
<comment type="subunit">
    <text evidence="17">Homotetramer.</text>
</comment>
<evidence type="ECO:0000256" key="2">
    <source>
        <dbReference type="ARBA" id="ARBA00000909"/>
    </source>
</evidence>
<feature type="binding site" evidence="18">
    <location>
        <position position="154"/>
    </location>
    <ligand>
        <name>K(+)</name>
        <dbReference type="ChEBI" id="CHEBI:29103"/>
    </ligand>
</feature>
<feature type="binding site" evidence="17">
    <location>
        <begin position="399"/>
        <end position="403"/>
    </location>
    <ligand>
        <name>AMP</name>
        <dbReference type="ChEBI" id="CHEBI:456215"/>
    </ligand>
</feature>
<evidence type="ECO:0000256" key="12">
    <source>
        <dbReference type="ARBA" id="ARBA00023239"/>
    </source>
</evidence>
<feature type="domain" description="YjeF N-terminal" evidence="21">
    <location>
        <begin position="1"/>
        <end position="209"/>
    </location>
</feature>
<feature type="domain" description="YjeF C-terminal" evidence="20">
    <location>
        <begin position="219"/>
        <end position="486"/>
    </location>
</feature>
<keyword evidence="7 17" id="KW-0067">ATP-binding</keyword>
<dbReference type="PANTHER" id="PTHR12592:SF0">
    <property type="entry name" value="ATP-DEPENDENT (S)-NAD(P)H-HYDRATE DEHYDRATASE"/>
    <property type="match status" value="1"/>
</dbReference>
<evidence type="ECO:0000256" key="13">
    <source>
        <dbReference type="ARBA" id="ARBA00023268"/>
    </source>
</evidence>
<feature type="binding site" evidence="18">
    <location>
        <begin position="50"/>
        <end position="54"/>
    </location>
    <ligand>
        <name>(6S)-NADPHX</name>
        <dbReference type="ChEBI" id="CHEBI:64076"/>
    </ligand>
</feature>
<accession>A0A369Q5N2</accession>